<evidence type="ECO:0000256" key="3">
    <source>
        <dbReference type="ARBA" id="ARBA00022692"/>
    </source>
</evidence>
<dbReference type="PANTHER" id="PTHR25466">
    <property type="entry name" value="T-LYMPHOCYTE ACTIVATION ANTIGEN"/>
    <property type="match status" value="1"/>
</dbReference>
<evidence type="ECO:0000256" key="6">
    <source>
        <dbReference type="ARBA" id="ARBA00023136"/>
    </source>
</evidence>
<evidence type="ECO:0000256" key="5">
    <source>
        <dbReference type="ARBA" id="ARBA00022989"/>
    </source>
</evidence>
<evidence type="ECO:0000256" key="9">
    <source>
        <dbReference type="ARBA" id="ARBA00023180"/>
    </source>
</evidence>
<sequence length="256" mass="28873">MLPYSKYWTLLMFLCHGGLSVMAQEHCRRAGEPTAHLTAVLSSDVLLPCTFVPGLLQEARSSDLAVVWMQGPLSSFVEIKWAGEVSFWDTRKGRVKVFKDRSHEGNFSIVIQKVQESDLGLYSCELFDGVNCSMALQEVQLSLQNDTSGALWLHIMSNSWYYIAAGGSVIIFLIVGCSFSLRHRWKQSRSANYGTGWMLNTTYGNTSYHRDQLPQEIQLSQRSSEESSKKGNEQESSSPIYANSFLFPVRQQCQQC</sequence>
<feature type="chain" id="PRO_5035768842" description="Ig-like domain-containing protein" evidence="13">
    <location>
        <begin position="24"/>
        <end position="256"/>
    </location>
</feature>
<evidence type="ECO:0000256" key="7">
    <source>
        <dbReference type="ARBA" id="ARBA00023157"/>
    </source>
</evidence>
<evidence type="ECO:0000256" key="1">
    <source>
        <dbReference type="ARBA" id="ARBA00004251"/>
    </source>
</evidence>
<feature type="region of interest" description="Disordered" evidence="11">
    <location>
        <begin position="219"/>
        <end position="241"/>
    </location>
</feature>
<evidence type="ECO:0000256" key="13">
    <source>
        <dbReference type="SAM" id="SignalP"/>
    </source>
</evidence>
<dbReference type="InterPro" id="IPR007110">
    <property type="entry name" value="Ig-like_dom"/>
</dbReference>
<dbReference type="GO" id="GO:0042130">
    <property type="term" value="P:negative regulation of T cell proliferation"/>
    <property type="evidence" value="ECO:0007669"/>
    <property type="project" value="TreeGrafter"/>
</dbReference>
<protein>
    <recommendedName>
        <fullName evidence="14">Ig-like domain-containing protein</fullName>
    </recommendedName>
</protein>
<evidence type="ECO:0000256" key="10">
    <source>
        <dbReference type="ARBA" id="ARBA00023319"/>
    </source>
</evidence>
<evidence type="ECO:0000256" key="8">
    <source>
        <dbReference type="ARBA" id="ARBA00023170"/>
    </source>
</evidence>
<keyword evidence="2" id="KW-1003">Cell membrane</keyword>
<dbReference type="GO" id="GO:0031295">
    <property type="term" value="P:T cell costimulation"/>
    <property type="evidence" value="ECO:0007669"/>
    <property type="project" value="TreeGrafter"/>
</dbReference>
<proteinExistence type="predicted"/>
<keyword evidence="16" id="KW-1185">Reference proteome</keyword>
<keyword evidence="7" id="KW-1015">Disulfide bond</keyword>
<gene>
    <name evidence="15" type="ORF">AGOR_G00021120</name>
</gene>
<keyword evidence="3 12" id="KW-0812">Transmembrane</keyword>
<dbReference type="GO" id="GO:0071222">
    <property type="term" value="P:cellular response to lipopolysaccharide"/>
    <property type="evidence" value="ECO:0007669"/>
    <property type="project" value="TreeGrafter"/>
</dbReference>
<evidence type="ECO:0000313" key="16">
    <source>
        <dbReference type="Proteomes" id="UP000829720"/>
    </source>
</evidence>
<keyword evidence="4 13" id="KW-0732">Signal</keyword>
<feature type="domain" description="Ig-like" evidence="14">
    <location>
        <begin position="33"/>
        <end position="142"/>
    </location>
</feature>
<evidence type="ECO:0000256" key="2">
    <source>
        <dbReference type="ARBA" id="ARBA00022475"/>
    </source>
</evidence>
<dbReference type="GO" id="GO:0006955">
    <property type="term" value="P:immune response"/>
    <property type="evidence" value="ECO:0007669"/>
    <property type="project" value="TreeGrafter"/>
</dbReference>
<evidence type="ECO:0000256" key="12">
    <source>
        <dbReference type="SAM" id="Phobius"/>
    </source>
</evidence>
<keyword evidence="6 12" id="KW-0472">Membrane</keyword>
<dbReference type="GO" id="GO:0007166">
    <property type="term" value="P:cell surface receptor signaling pathway"/>
    <property type="evidence" value="ECO:0007669"/>
    <property type="project" value="TreeGrafter"/>
</dbReference>
<keyword evidence="10" id="KW-0393">Immunoglobulin domain</keyword>
<dbReference type="Pfam" id="PF07686">
    <property type="entry name" value="V-set"/>
    <property type="match status" value="1"/>
</dbReference>
<keyword evidence="9" id="KW-0325">Glycoprotein</keyword>
<dbReference type="EMBL" id="JAERUA010000002">
    <property type="protein sequence ID" value="KAI1902905.1"/>
    <property type="molecule type" value="Genomic_DNA"/>
</dbReference>
<dbReference type="OrthoDB" id="9898017at2759"/>
<feature type="compositionally biased region" description="Basic and acidic residues" evidence="11">
    <location>
        <begin position="223"/>
        <end position="233"/>
    </location>
</feature>
<evidence type="ECO:0000256" key="4">
    <source>
        <dbReference type="ARBA" id="ARBA00022729"/>
    </source>
</evidence>
<dbReference type="PROSITE" id="PS50835">
    <property type="entry name" value="IG_LIKE"/>
    <property type="match status" value="1"/>
</dbReference>
<dbReference type="Gene3D" id="2.60.40.10">
    <property type="entry name" value="Immunoglobulins"/>
    <property type="match status" value="1"/>
</dbReference>
<comment type="subcellular location">
    <subcellularLocation>
        <location evidence="1">Cell membrane</location>
        <topology evidence="1">Single-pass type I membrane protein</topology>
    </subcellularLocation>
</comment>
<comment type="caution">
    <text evidence="15">The sequence shown here is derived from an EMBL/GenBank/DDBJ whole genome shotgun (WGS) entry which is preliminary data.</text>
</comment>
<reference evidence="15" key="1">
    <citation type="submission" date="2021-01" db="EMBL/GenBank/DDBJ databases">
        <authorList>
            <person name="Zahm M."/>
            <person name="Roques C."/>
            <person name="Cabau C."/>
            <person name="Klopp C."/>
            <person name="Donnadieu C."/>
            <person name="Jouanno E."/>
            <person name="Lampietro C."/>
            <person name="Louis A."/>
            <person name="Herpin A."/>
            <person name="Echchiki A."/>
            <person name="Berthelot C."/>
            <person name="Parey E."/>
            <person name="Roest-Crollius H."/>
            <person name="Braasch I."/>
            <person name="Postlethwait J."/>
            <person name="Bobe J."/>
            <person name="Montfort J."/>
            <person name="Bouchez O."/>
            <person name="Begum T."/>
            <person name="Mejri S."/>
            <person name="Adams A."/>
            <person name="Chen W.-J."/>
            <person name="Guiguen Y."/>
        </authorList>
    </citation>
    <scope>NUCLEOTIDE SEQUENCE</scope>
    <source>
        <tissue evidence="15">Blood</tissue>
    </source>
</reference>
<keyword evidence="5 12" id="KW-1133">Transmembrane helix</keyword>
<evidence type="ECO:0000259" key="14">
    <source>
        <dbReference type="PROSITE" id="PS50835"/>
    </source>
</evidence>
<evidence type="ECO:0000256" key="11">
    <source>
        <dbReference type="SAM" id="MobiDB-lite"/>
    </source>
</evidence>
<dbReference type="PANTHER" id="PTHR25466:SF14">
    <property type="entry name" value="BUTYROPHILIN SUBFAMILY 2 MEMBER A2-LIKE-RELATED"/>
    <property type="match status" value="1"/>
</dbReference>
<dbReference type="Proteomes" id="UP000829720">
    <property type="component" value="Unassembled WGS sequence"/>
</dbReference>
<dbReference type="InterPro" id="IPR013783">
    <property type="entry name" value="Ig-like_fold"/>
</dbReference>
<feature type="signal peptide" evidence="13">
    <location>
        <begin position="1"/>
        <end position="23"/>
    </location>
</feature>
<evidence type="ECO:0000313" key="15">
    <source>
        <dbReference type="EMBL" id="KAI1902905.1"/>
    </source>
</evidence>
<feature type="transmembrane region" description="Helical" evidence="12">
    <location>
        <begin position="160"/>
        <end position="181"/>
    </location>
</feature>
<dbReference type="AlphaFoldDB" id="A0A8T3E876"/>
<organism evidence="15 16">
    <name type="scientific">Albula goreensis</name>
    <dbReference type="NCBI Taxonomy" id="1534307"/>
    <lineage>
        <taxon>Eukaryota</taxon>
        <taxon>Metazoa</taxon>
        <taxon>Chordata</taxon>
        <taxon>Craniata</taxon>
        <taxon>Vertebrata</taxon>
        <taxon>Euteleostomi</taxon>
        <taxon>Actinopterygii</taxon>
        <taxon>Neopterygii</taxon>
        <taxon>Teleostei</taxon>
        <taxon>Albuliformes</taxon>
        <taxon>Albulidae</taxon>
        <taxon>Albula</taxon>
    </lineage>
</organism>
<dbReference type="SUPFAM" id="SSF48726">
    <property type="entry name" value="Immunoglobulin"/>
    <property type="match status" value="1"/>
</dbReference>
<dbReference type="GO" id="GO:0009897">
    <property type="term" value="C:external side of plasma membrane"/>
    <property type="evidence" value="ECO:0007669"/>
    <property type="project" value="TreeGrafter"/>
</dbReference>
<dbReference type="GO" id="GO:0042102">
    <property type="term" value="P:positive regulation of T cell proliferation"/>
    <property type="evidence" value="ECO:0007669"/>
    <property type="project" value="TreeGrafter"/>
</dbReference>
<accession>A0A8T3E876</accession>
<keyword evidence="8" id="KW-0675">Receptor</keyword>
<dbReference type="InterPro" id="IPR013106">
    <property type="entry name" value="Ig_V-set"/>
</dbReference>
<dbReference type="InterPro" id="IPR036179">
    <property type="entry name" value="Ig-like_dom_sf"/>
</dbReference>
<dbReference type="InterPro" id="IPR051713">
    <property type="entry name" value="T-cell_Activation_Regulation"/>
</dbReference>
<name>A0A8T3E876_9TELE</name>